<name>A0ABV1TWU1_9ACTN</name>
<dbReference type="PANTHER" id="PTHR44858:SF1">
    <property type="entry name" value="UDP-N-ACETYLGLUCOSAMINE--PEPTIDE N-ACETYLGLUCOSAMINYLTRANSFERASE SPINDLY-RELATED"/>
    <property type="match status" value="1"/>
</dbReference>
<sequence length="952" mass="105631">MGRRGELNAFRENLARDPLGDDYQFFFHVRGNAGVGKTSLLRQWEAVAREQGAATVYLDDGVHSAVEAMAEIGGRLGLQGLELRRFDKLLATLRQREHEAQSSRDAQTAAEDAGAQPPAASLPASVAAQVGLAGLGMIPVVGALTGAVDPHQIAQGADRLRAVLGARLRSHDDVRLVMEPVGVLTPVFLEELAEVARRRPRTVLFFDVYERTGPVLDAWLRDIAFGDIHGVLPANVQIVLSGQGRLDARSWTDWLDLVTEVPLEVFTEEEARSLLALRGVTDERAVQVILRLSGRLPVLVHTLAQARPDSDRTVGDPSGTAVERFLKWETDPARRAAALALALPLQFDEDVYRAVAPPEAAEQYAWVSRLAFVTDQAGRCRYHDVVRAPMLRLQRLQSPTRWRAAHELLAESFRTWRTQREESLPSAEHWSDAAWREHRYNETYHRLCADPRRALPDALAETVHACEYGSATARRWAQLLAQAGTDTEDDGLQAWGERLTGVSRDDSAVVLAVLDTLLAHAGTDTAGQLRARVVRGRLHRRAERNEAALADLTAALALDPRHGDALVERAFTHEQMGNAADALSDMDEAVRVSPDAWTHVVRGHINLAAGHRAAALADFDHALELDPEQEWARASRAEVYRIEGRYEDAIADLDRALAIDPEYTWAHAERSRCLRGLERWDEALRDMARAADLDSESQWHRAYFADLLLHLGRHTDALWEVDRALAAPYEHGPRDRAWPHALRAWALHGLGRETEALADLDRAIAVDDGYTVSFVMRGWLLWEAGRLTEAERDFDRVLAEDQQWPWPFSGRGVVRLYAGRYEEAVADFTQAFTVKFGIADAENEIARPVVELLRQHLPANRAAVTAAIRLGALLTAQEQWPGVTRQAAAVLALRPSLGLLTGGSRILRRVATALDNPREGADVKHITWMRKLLTPVLRVLAPGGSPTHREPD</sequence>
<gene>
    <name evidence="5" type="ORF">ABT211_45870</name>
</gene>
<dbReference type="InterPro" id="IPR050498">
    <property type="entry name" value="Ycf3"/>
</dbReference>
<dbReference type="Pfam" id="PF14559">
    <property type="entry name" value="TPR_19"/>
    <property type="match status" value="1"/>
</dbReference>
<dbReference type="PANTHER" id="PTHR44858">
    <property type="entry name" value="TETRATRICOPEPTIDE REPEAT PROTEIN 6"/>
    <property type="match status" value="1"/>
</dbReference>
<evidence type="ECO:0000256" key="1">
    <source>
        <dbReference type="ARBA" id="ARBA00022737"/>
    </source>
</evidence>
<feature type="compositionally biased region" description="Low complexity" evidence="4">
    <location>
        <begin position="109"/>
        <end position="118"/>
    </location>
</feature>
<evidence type="ECO:0000256" key="3">
    <source>
        <dbReference type="PROSITE-ProRule" id="PRU00339"/>
    </source>
</evidence>
<keyword evidence="1" id="KW-0677">Repeat</keyword>
<accession>A0ABV1TWU1</accession>
<dbReference type="SUPFAM" id="SSF48452">
    <property type="entry name" value="TPR-like"/>
    <property type="match status" value="2"/>
</dbReference>
<dbReference type="InterPro" id="IPR019734">
    <property type="entry name" value="TPR_rpt"/>
</dbReference>
<organism evidence="5 6">
    <name type="scientific">Streptomyces sp. 900105755</name>
    <dbReference type="NCBI Taxonomy" id="3154389"/>
    <lineage>
        <taxon>Bacteria</taxon>
        <taxon>Bacillati</taxon>
        <taxon>Actinomycetota</taxon>
        <taxon>Actinomycetes</taxon>
        <taxon>Kitasatosporales</taxon>
        <taxon>Streptomycetaceae</taxon>
        <taxon>Streptomyces</taxon>
    </lineage>
</organism>
<comment type="caution">
    <text evidence="5">The sequence shown here is derived from an EMBL/GenBank/DDBJ whole genome shotgun (WGS) entry which is preliminary data.</text>
</comment>
<dbReference type="InterPro" id="IPR011990">
    <property type="entry name" value="TPR-like_helical_dom_sf"/>
</dbReference>
<evidence type="ECO:0000313" key="5">
    <source>
        <dbReference type="EMBL" id="MER6274494.1"/>
    </source>
</evidence>
<feature type="repeat" description="TPR" evidence="3">
    <location>
        <begin position="596"/>
        <end position="629"/>
    </location>
</feature>
<protein>
    <submittedName>
        <fullName evidence="5">Tetratricopeptide repeat protein</fullName>
    </submittedName>
</protein>
<dbReference type="PROSITE" id="PS50005">
    <property type="entry name" value="TPR"/>
    <property type="match status" value="2"/>
</dbReference>
<dbReference type="Gene3D" id="1.25.40.10">
    <property type="entry name" value="Tetratricopeptide repeat domain"/>
    <property type="match status" value="3"/>
</dbReference>
<dbReference type="SMART" id="SM00028">
    <property type="entry name" value="TPR"/>
    <property type="match status" value="8"/>
</dbReference>
<keyword evidence="6" id="KW-1185">Reference proteome</keyword>
<keyword evidence="2 3" id="KW-0802">TPR repeat</keyword>
<reference evidence="5 6" key="1">
    <citation type="submission" date="2024-06" db="EMBL/GenBank/DDBJ databases">
        <title>The Natural Products Discovery Center: Release of the First 8490 Sequenced Strains for Exploring Actinobacteria Biosynthetic Diversity.</title>
        <authorList>
            <person name="Kalkreuter E."/>
            <person name="Kautsar S.A."/>
            <person name="Yang D."/>
            <person name="Bader C.D."/>
            <person name="Teijaro C.N."/>
            <person name="Fluegel L."/>
            <person name="Davis C.M."/>
            <person name="Simpson J.R."/>
            <person name="Lauterbach L."/>
            <person name="Steele A.D."/>
            <person name="Gui C."/>
            <person name="Meng S."/>
            <person name="Li G."/>
            <person name="Viehrig K."/>
            <person name="Ye F."/>
            <person name="Su P."/>
            <person name="Kiefer A.F."/>
            <person name="Nichols A."/>
            <person name="Cepeda A.J."/>
            <person name="Yan W."/>
            <person name="Fan B."/>
            <person name="Jiang Y."/>
            <person name="Adhikari A."/>
            <person name="Zheng C.-J."/>
            <person name="Schuster L."/>
            <person name="Cowan T.M."/>
            <person name="Smanski M.J."/>
            <person name="Chevrette M.G."/>
            <person name="De Carvalho L.P.S."/>
            <person name="Shen B."/>
        </authorList>
    </citation>
    <scope>NUCLEOTIDE SEQUENCE [LARGE SCALE GENOMIC DNA]</scope>
    <source>
        <strain evidence="5 6">NPDC001694</strain>
    </source>
</reference>
<proteinExistence type="predicted"/>
<evidence type="ECO:0000256" key="2">
    <source>
        <dbReference type="ARBA" id="ARBA00022803"/>
    </source>
</evidence>
<dbReference type="EMBL" id="JBEOZM010000057">
    <property type="protein sequence ID" value="MER6274494.1"/>
    <property type="molecule type" value="Genomic_DNA"/>
</dbReference>
<feature type="repeat" description="TPR" evidence="3">
    <location>
        <begin position="630"/>
        <end position="663"/>
    </location>
</feature>
<feature type="region of interest" description="Disordered" evidence="4">
    <location>
        <begin position="97"/>
        <end position="118"/>
    </location>
</feature>
<evidence type="ECO:0000256" key="4">
    <source>
        <dbReference type="SAM" id="MobiDB-lite"/>
    </source>
</evidence>
<dbReference type="Pfam" id="PF13432">
    <property type="entry name" value="TPR_16"/>
    <property type="match status" value="1"/>
</dbReference>
<dbReference type="Proteomes" id="UP001490365">
    <property type="component" value="Unassembled WGS sequence"/>
</dbReference>
<evidence type="ECO:0000313" key="6">
    <source>
        <dbReference type="Proteomes" id="UP001490365"/>
    </source>
</evidence>
<dbReference type="RefSeq" id="WP_351962709.1">
    <property type="nucleotide sequence ID" value="NZ_JBEOZM010000057.1"/>
</dbReference>